<keyword evidence="3" id="KW-1185">Reference proteome</keyword>
<protein>
    <submittedName>
        <fullName evidence="2">Uncharacterized protein</fullName>
    </submittedName>
</protein>
<proteinExistence type="predicted"/>
<name>A0ABQ3XVV7_9ACTN</name>
<feature type="region of interest" description="Disordered" evidence="1">
    <location>
        <begin position="63"/>
        <end position="107"/>
    </location>
</feature>
<dbReference type="Proteomes" id="UP000609879">
    <property type="component" value="Unassembled WGS sequence"/>
</dbReference>
<comment type="caution">
    <text evidence="2">The sequence shown here is derived from an EMBL/GenBank/DDBJ whole genome shotgun (WGS) entry which is preliminary data.</text>
</comment>
<gene>
    <name evidence="2" type="ORF">Ade02nite_04970</name>
</gene>
<reference evidence="2 3" key="1">
    <citation type="submission" date="2021-01" db="EMBL/GenBank/DDBJ databases">
        <title>Whole genome shotgun sequence of Actinoplanes deccanensis NBRC 13994.</title>
        <authorList>
            <person name="Komaki H."/>
            <person name="Tamura T."/>
        </authorList>
    </citation>
    <scope>NUCLEOTIDE SEQUENCE [LARGE SCALE GENOMIC DNA]</scope>
    <source>
        <strain evidence="2 3">NBRC 13994</strain>
    </source>
</reference>
<accession>A0ABQ3XVV7</accession>
<evidence type="ECO:0000256" key="1">
    <source>
        <dbReference type="SAM" id="MobiDB-lite"/>
    </source>
</evidence>
<organism evidence="2 3">
    <name type="scientific">Paractinoplanes deccanensis</name>
    <dbReference type="NCBI Taxonomy" id="113561"/>
    <lineage>
        <taxon>Bacteria</taxon>
        <taxon>Bacillati</taxon>
        <taxon>Actinomycetota</taxon>
        <taxon>Actinomycetes</taxon>
        <taxon>Micromonosporales</taxon>
        <taxon>Micromonosporaceae</taxon>
        <taxon>Paractinoplanes</taxon>
    </lineage>
</organism>
<dbReference type="EMBL" id="BOMI01000006">
    <property type="protein sequence ID" value="GID71856.1"/>
    <property type="molecule type" value="Genomic_DNA"/>
</dbReference>
<sequence length="107" mass="10883">MRIIAIAYVSPLPGSDQSRGTETLAQSYVMPAAPRPTSWSGISGHGCQSAPLALGAAEAEDVPCGAGVASPDPSGANEGTVQPETVTTSAARTATKERRGTMDLPWS</sequence>
<evidence type="ECO:0000313" key="2">
    <source>
        <dbReference type="EMBL" id="GID71856.1"/>
    </source>
</evidence>
<feature type="compositionally biased region" description="Polar residues" evidence="1">
    <location>
        <begin position="77"/>
        <end position="92"/>
    </location>
</feature>
<evidence type="ECO:0000313" key="3">
    <source>
        <dbReference type="Proteomes" id="UP000609879"/>
    </source>
</evidence>